<dbReference type="InterPro" id="IPR029018">
    <property type="entry name" value="Hex-like_dom2"/>
</dbReference>
<dbReference type="SUPFAM" id="SSF55545">
    <property type="entry name" value="beta-N-acetylhexosaminidase-like domain"/>
    <property type="match status" value="1"/>
</dbReference>
<evidence type="ECO:0000313" key="10">
    <source>
        <dbReference type="Proteomes" id="UP000262583"/>
    </source>
</evidence>
<evidence type="ECO:0000256" key="5">
    <source>
        <dbReference type="ARBA" id="ARBA00023295"/>
    </source>
</evidence>
<reference evidence="9 10" key="1">
    <citation type="submission" date="2018-05" db="EMBL/GenBank/DDBJ databases">
        <title>A metagenomic window into the 2 km-deep terrestrial subsurface aquifer revealed taxonomically and functionally diverse microbial community comprising novel uncultured bacterial lineages.</title>
        <authorList>
            <person name="Kadnikov V.V."/>
            <person name="Mardanov A.V."/>
            <person name="Beletsky A.V."/>
            <person name="Banks D."/>
            <person name="Pimenov N.V."/>
            <person name="Frank Y.A."/>
            <person name="Karnachuk O.V."/>
            <person name="Ravin N.V."/>
        </authorList>
    </citation>
    <scope>NUCLEOTIDE SEQUENCE [LARGE SCALE GENOMIC DNA]</scope>
    <source>
        <strain evidence="9">BY</strain>
    </source>
</reference>
<dbReference type="InterPro" id="IPR015883">
    <property type="entry name" value="Glyco_hydro_20_cat"/>
</dbReference>
<dbReference type="AlphaFoldDB" id="A0A2Z4Y2X3"/>
<dbReference type="PANTHER" id="PTHR22600:SF57">
    <property type="entry name" value="BETA-N-ACETYLHEXOSAMINIDASE"/>
    <property type="match status" value="1"/>
</dbReference>
<dbReference type="SUPFAM" id="SSF51445">
    <property type="entry name" value="(Trans)glycosidases"/>
    <property type="match status" value="1"/>
</dbReference>
<dbReference type="GO" id="GO:0030203">
    <property type="term" value="P:glycosaminoglycan metabolic process"/>
    <property type="evidence" value="ECO:0007669"/>
    <property type="project" value="TreeGrafter"/>
</dbReference>
<dbReference type="PANTHER" id="PTHR22600">
    <property type="entry name" value="BETA-HEXOSAMINIDASE"/>
    <property type="match status" value="1"/>
</dbReference>
<feature type="active site" description="Proton donor" evidence="6">
    <location>
        <position position="559"/>
    </location>
</feature>
<dbReference type="Pfam" id="PF00728">
    <property type="entry name" value="Glyco_hydro_20"/>
    <property type="match status" value="1"/>
</dbReference>
<dbReference type="GO" id="GO:0004563">
    <property type="term" value="F:beta-N-acetylhexosaminidase activity"/>
    <property type="evidence" value="ECO:0007669"/>
    <property type="project" value="UniProtKB-EC"/>
</dbReference>
<dbReference type="Gene3D" id="3.30.379.10">
    <property type="entry name" value="Chitobiase/beta-hexosaminidase domain 2-like"/>
    <property type="match status" value="1"/>
</dbReference>
<gene>
    <name evidence="9" type="ORF">BRCON_0754</name>
</gene>
<evidence type="ECO:0000259" key="7">
    <source>
        <dbReference type="Pfam" id="PF00728"/>
    </source>
</evidence>
<sequence>MMRGMWNIALGVLLTIGVTGMTEAAQKKVISVQRNGIEVWAGSTDGFEVRVDGIPFLRKMTLYVVKPRWVGRYYGFEDDPELLSRVRLVERQDGSAQIVLPIQSPIRAVQGQVQVEVFPDRRLKLSTNLDLTSNVQAFVEHQFGRIGAGWVMGRDYSAELRDGSTTHGVAPIVPRSSKIAESLIADRFRRLNLATPIGEVRMQATGDVRFVLIDYRLNPYADEDKSYWFGVLETPLPSQKKVSYSVEMQFPEPRTSTHSARLTTTTALKAAELALSPDAPPDLIIPTPKSLRWHDGTVPVGNTLTVSVKAPSSALESEIVALAKDSLDFWMTRAGISLTFDATPNTSPCLNLVLDPTLASAPHGQAPEFYRLDTTSSALRIEAPTTSGLWAGLRSFVQLMRSSENEASVRRCEIEDYASLPVRAIHFFSGKDARDLQVRMVREILGLLKINTLVYQCEYVKWDCLKEIHHPRYGMDKADAAAVRDEARRQRIEIIPLVNSFGHMEWLLDNDHYRHLADNPKKPYAYDPSNPRVYEICERIYSEVIDFFRPKTIHIGHDEITIGGFPQKPENKKVGATKLIVKDIRHYHNFLARRGIRTMIWGDLFLGPGEGVGACFAESVAEAKERRRGIPRDIIIADWHYDPAPIKEFVSLSIFNEEGFDTLACPWYRPDNVVLFAKAAALEYEKSHSKTKGDKNSSARRGQTLGVMQTTWAGYSFDEKSFHENPEQYSAYVLAAEAAWTGGYDSAAQVPFNYEQEFLRLWGASVFPNGSRGWFADLSPLANYRLPAGTGQDILDVPEWSSMKDFPKGEVHFGRFRFLIPSIGDRPAAVLLDGAFNPPGQWPKELVLDLNGRANLLAFAVAASLPLQNGTVIARTKVKYESGREASIDWKIGGTVFSLDDPRVGAETPVLWKNSESGKAPRVVHGYLWHNPYPNETIRSLVFESANSGSGLLIFGITGLQP</sequence>
<feature type="domain" description="Glycoside hydrolase family 20 catalytic" evidence="7">
    <location>
        <begin position="477"/>
        <end position="741"/>
    </location>
</feature>
<keyword evidence="4" id="KW-0378">Hydrolase</keyword>
<feature type="domain" description="Beta-hexosaminidase bacterial type N-terminal" evidence="8">
    <location>
        <begin position="284"/>
        <end position="417"/>
    </location>
</feature>
<dbReference type="GO" id="GO:0005975">
    <property type="term" value="P:carbohydrate metabolic process"/>
    <property type="evidence" value="ECO:0007669"/>
    <property type="project" value="InterPro"/>
</dbReference>
<evidence type="ECO:0000259" key="8">
    <source>
        <dbReference type="Pfam" id="PF02838"/>
    </source>
</evidence>
<dbReference type="KEGG" id="schv:BRCON_0754"/>
<dbReference type="InterPro" id="IPR025705">
    <property type="entry name" value="Beta_hexosaminidase_sua/sub"/>
</dbReference>
<name>A0A2Z4Y2X3_SUMC1</name>
<dbReference type="Proteomes" id="UP000262583">
    <property type="component" value="Chromosome"/>
</dbReference>
<keyword evidence="5" id="KW-0326">Glycosidase</keyword>
<dbReference type="Pfam" id="PF02838">
    <property type="entry name" value="Glyco_hydro_20b"/>
    <property type="match status" value="1"/>
</dbReference>
<dbReference type="EC" id="3.2.1.52" evidence="3"/>
<organism evidence="9 10">
    <name type="scientific">Sumerlaea chitinivorans</name>
    <dbReference type="NCBI Taxonomy" id="2250252"/>
    <lineage>
        <taxon>Bacteria</taxon>
        <taxon>Candidatus Sumerlaeota</taxon>
        <taxon>Candidatus Sumerlaeia</taxon>
        <taxon>Candidatus Sumerlaeales</taxon>
        <taxon>Candidatus Sumerlaeaceae</taxon>
        <taxon>Candidatus Sumerlaea</taxon>
    </lineage>
</organism>
<comment type="similarity">
    <text evidence="2">Belongs to the glycosyl hydrolase 20 family.</text>
</comment>
<protein>
    <recommendedName>
        <fullName evidence="3">beta-N-acetylhexosaminidase</fullName>
        <ecNumber evidence="3">3.2.1.52</ecNumber>
    </recommendedName>
</protein>
<accession>A0A2Z4Y2X3</accession>
<dbReference type="InterPro" id="IPR017853">
    <property type="entry name" value="GH"/>
</dbReference>
<evidence type="ECO:0000256" key="6">
    <source>
        <dbReference type="PIRSR" id="PIRSR625705-1"/>
    </source>
</evidence>
<proteinExistence type="inferred from homology"/>
<dbReference type="Gene3D" id="3.20.20.80">
    <property type="entry name" value="Glycosidases"/>
    <property type="match status" value="1"/>
</dbReference>
<dbReference type="EMBL" id="CP030759">
    <property type="protein sequence ID" value="AXA35531.1"/>
    <property type="molecule type" value="Genomic_DNA"/>
</dbReference>
<evidence type="ECO:0000256" key="2">
    <source>
        <dbReference type="ARBA" id="ARBA00006285"/>
    </source>
</evidence>
<evidence type="ECO:0000256" key="4">
    <source>
        <dbReference type="ARBA" id="ARBA00022801"/>
    </source>
</evidence>
<evidence type="ECO:0000313" key="9">
    <source>
        <dbReference type="EMBL" id="AXA35531.1"/>
    </source>
</evidence>
<evidence type="ECO:0000256" key="3">
    <source>
        <dbReference type="ARBA" id="ARBA00012663"/>
    </source>
</evidence>
<comment type="catalytic activity">
    <reaction evidence="1">
        <text>Hydrolysis of terminal non-reducing N-acetyl-D-hexosamine residues in N-acetyl-beta-D-hexosaminides.</text>
        <dbReference type="EC" id="3.2.1.52"/>
    </reaction>
</comment>
<dbReference type="InterPro" id="IPR015882">
    <property type="entry name" value="HEX_bac_N"/>
</dbReference>
<dbReference type="GO" id="GO:0016020">
    <property type="term" value="C:membrane"/>
    <property type="evidence" value="ECO:0007669"/>
    <property type="project" value="TreeGrafter"/>
</dbReference>
<evidence type="ECO:0000256" key="1">
    <source>
        <dbReference type="ARBA" id="ARBA00001231"/>
    </source>
</evidence>